<organism evidence="1 2">
    <name type="scientific">Staphylococcus phage Team1</name>
    <dbReference type="NCBI Taxonomy" id="1262512"/>
    <lineage>
        <taxon>Viruses</taxon>
        <taxon>Duplodnaviria</taxon>
        <taxon>Heunggongvirae</taxon>
        <taxon>Uroviricota</taxon>
        <taxon>Caudoviricetes</taxon>
        <taxon>Herelleviridae</taxon>
        <taxon>Twortvirinae</taxon>
        <taxon>Kayvirus</taxon>
        <taxon>Kayvirus G1</taxon>
    </lineage>
</organism>
<dbReference type="GeneID" id="22276516"/>
<dbReference type="KEGG" id="vg:22276516"/>
<dbReference type="CDD" id="cd00118">
    <property type="entry name" value="LysM"/>
    <property type="match status" value="1"/>
</dbReference>
<name>A0A075BF39_9CAUD</name>
<sequence>MRFKKHVVQHEETMQAIAQRYYGDVSYWIDLVEHNNLKYPYLVETDEEKMKDPERLASTGDTLIIPIESDLTDVSAKEINSRDKDVLVELALGRDLNITADEKYFNEHGTSDNILAFSTNGNGDLDTVKGIDNMKQQLQARLLTPRGSLMLHPNYGSDLHNLFGLNIPEQATLIEMEVLRTLTSDNRVKSANLIDWKIQGNVYSGQFSVEIKSVEESINFVLGQDEEGIFALFE</sequence>
<dbReference type="Pfam" id="PF10934">
    <property type="entry name" value="Sheath_initiator"/>
    <property type="match status" value="1"/>
</dbReference>
<dbReference type="RefSeq" id="YP_009098253.1">
    <property type="nucleotide sequence ID" value="NC_025417.1"/>
</dbReference>
<dbReference type="SMR" id="A0A075BF39"/>
<dbReference type="EMBL" id="KC012913">
    <property type="protein sequence ID" value="AFX93370.1"/>
    <property type="molecule type" value="Genomic_DNA"/>
</dbReference>
<dbReference type="Proteomes" id="UP000028568">
    <property type="component" value="Segment"/>
</dbReference>
<dbReference type="Gene3D" id="3.10.350.10">
    <property type="entry name" value="LysM domain"/>
    <property type="match status" value="1"/>
</dbReference>
<evidence type="ECO:0000313" key="1">
    <source>
        <dbReference type="EMBL" id="AFX93370.1"/>
    </source>
</evidence>
<dbReference type="InterPro" id="IPR036779">
    <property type="entry name" value="LysM_dom_sf"/>
</dbReference>
<dbReference type="InterPro" id="IPR018392">
    <property type="entry name" value="LysM"/>
</dbReference>
<dbReference type="Gene3D" id="3.10.450.40">
    <property type="match status" value="1"/>
</dbReference>
<evidence type="ECO:0000313" key="2">
    <source>
        <dbReference type="Proteomes" id="UP000028568"/>
    </source>
</evidence>
<dbReference type="InterPro" id="IPR020288">
    <property type="entry name" value="Sheath_initiator"/>
</dbReference>
<accession>A0A075BF39</accession>
<dbReference type="SUPFAM" id="SSF160719">
    <property type="entry name" value="gpW/gp25-like"/>
    <property type="match status" value="1"/>
</dbReference>
<reference evidence="1 2" key="1">
    <citation type="journal article" date="2014" name="PLoS ONE">
        <title>Improving the Safety of Staphylococcus aureus Polyvalent Phages by Their Production on a Staphylococcus xylosus Strain.</title>
        <authorList>
            <person name="El Haddad L."/>
            <person name="Ben Abdallah N."/>
            <person name="Plante P.L."/>
            <person name="Dumaresq J."/>
            <person name="Katsarava R."/>
            <person name="Labrie S."/>
            <person name="Corbeil J."/>
            <person name="St-Gelais D."/>
            <person name="Moineau S."/>
        </authorList>
    </citation>
    <scope>NUCLEOTIDE SEQUENCE [LARGE SCALE GENOMIC DNA]</scope>
</reference>
<proteinExistence type="predicted"/>
<protein>
    <submittedName>
        <fullName evidence="1">Baseplate protein</fullName>
    </submittedName>
</protein>